<sequence>MKKLFSNKEKSFFLLKAACYNVVQYEAKGSGAKMSVTEHKREAKTRLYVKVITVSDTRTKETDKSGRLMIDLLKEQGHLILAYDIVKDDIGAIQDAVLEGTSEPKIDAVLLNGGTGIAARDVTIEAITPLFSKELPGFGEIFRMLSYTEDIGSAAILSRAAAGVVNQKAVFATPGSTGAVRLAMTKLIIPELPHVLRELEKDQK</sequence>
<proteinExistence type="inferred from homology"/>
<dbReference type="Proteomes" id="UP000031978">
    <property type="component" value="Unassembled WGS sequence"/>
</dbReference>
<evidence type="ECO:0000256" key="5">
    <source>
        <dbReference type="ARBA" id="ARBA00023150"/>
    </source>
</evidence>
<dbReference type="CDD" id="cd00886">
    <property type="entry name" value="MogA_MoaB"/>
    <property type="match status" value="1"/>
</dbReference>
<dbReference type="FunFam" id="3.40.980.10:FF:000006">
    <property type="entry name" value="Molybdenum cofactor biosynthesis protein B"/>
    <property type="match status" value="1"/>
</dbReference>
<dbReference type="Gene3D" id="3.40.980.10">
    <property type="entry name" value="MoaB/Mog-like domain"/>
    <property type="match status" value="1"/>
</dbReference>
<dbReference type="InterPro" id="IPR008284">
    <property type="entry name" value="MoCF_biosynth_CS"/>
</dbReference>
<dbReference type="GO" id="GO:0005829">
    <property type="term" value="C:cytosol"/>
    <property type="evidence" value="ECO:0007669"/>
    <property type="project" value="TreeGrafter"/>
</dbReference>
<dbReference type="InterPro" id="IPR036425">
    <property type="entry name" value="MoaB/Mog-like_dom_sf"/>
</dbReference>
<dbReference type="GO" id="GO:0006777">
    <property type="term" value="P:Mo-molybdopterin cofactor biosynthetic process"/>
    <property type="evidence" value="ECO:0007669"/>
    <property type="project" value="UniProtKB-UniRule"/>
</dbReference>
<dbReference type="PROSITE" id="PS01078">
    <property type="entry name" value="MOCF_BIOSYNTHESIS_1"/>
    <property type="match status" value="1"/>
</dbReference>
<dbReference type="EMBL" id="JXCL01000005">
    <property type="protein sequence ID" value="KIL24860.1"/>
    <property type="molecule type" value="Genomic_DNA"/>
</dbReference>
<dbReference type="AlphaFoldDB" id="A0AB34R4F0"/>
<evidence type="ECO:0000256" key="6">
    <source>
        <dbReference type="PIRNR" id="PIRNR006443"/>
    </source>
</evidence>
<comment type="pathway">
    <text evidence="2 6">Cofactor biosynthesis; molybdopterin biosynthesis.</text>
</comment>
<evidence type="ECO:0000256" key="3">
    <source>
        <dbReference type="ARBA" id="ARBA00006112"/>
    </source>
</evidence>
<reference evidence="8 9" key="1">
    <citation type="submission" date="2014-12" db="EMBL/GenBank/DDBJ databases">
        <title>Draft Genome Sequences of Five Spore-Forming Food Isolates of Bacillus pumilus.</title>
        <authorList>
            <person name="de Jong A."/>
            <person name="van Heel A.J."/>
            <person name="Montalban-Lopez M."/>
            <person name="Krawczyk A.O."/>
            <person name="Berendsen E.M."/>
            <person name="Wells-Bennik M."/>
            <person name="Kuipers O.P."/>
        </authorList>
    </citation>
    <scope>NUCLEOTIDE SEQUENCE [LARGE SCALE GENOMIC DNA]</scope>
    <source>
        <strain evidence="8 9">B4127</strain>
    </source>
</reference>
<dbReference type="NCBIfam" id="TIGR00177">
    <property type="entry name" value="molyb_syn"/>
    <property type="match status" value="1"/>
</dbReference>
<comment type="similarity">
    <text evidence="3 6">Belongs to the MoaB/Mog family.</text>
</comment>
<evidence type="ECO:0000256" key="4">
    <source>
        <dbReference type="ARBA" id="ARBA00015262"/>
    </source>
</evidence>
<dbReference type="InterPro" id="IPR012245">
    <property type="entry name" value="MoaB"/>
</dbReference>
<dbReference type="PANTHER" id="PTHR43232">
    <property type="entry name" value="MOLYBDENUM COFACTOR BIOSYNTHESIS PROTEIN B"/>
    <property type="match status" value="1"/>
</dbReference>
<name>A0AB34R4F0_BACPU</name>
<dbReference type="InterPro" id="IPR001453">
    <property type="entry name" value="MoaB/Mog_dom"/>
</dbReference>
<dbReference type="SMART" id="SM00852">
    <property type="entry name" value="MoCF_biosynth"/>
    <property type="match status" value="1"/>
</dbReference>
<keyword evidence="5 6" id="KW-0501">Molybdenum cofactor biosynthesis</keyword>
<dbReference type="Pfam" id="PF00994">
    <property type="entry name" value="MoCF_biosynth"/>
    <property type="match status" value="1"/>
</dbReference>
<accession>A0AB34R4F0</accession>
<dbReference type="PANTHER" id="PTHR43232:SF2">
    <property type="entry name" value="MOLYBDENUM COFACTOR BIOSYNTHESIS PROTEIN B"/>
    <property type="match status" value="1"/>
</dbReference>
<gene>
    <name evidence="8" type="ORF">B4127_3016</name>
</gene>
<evidence type="ECO:0000256" key="1">
    <source>
        <dbReference type="ARBA" id="ARBA00003487"/>
    </source>
</evidence>
<evidence type="ECO:0000313" key="9">
    <source>
        <dbReference type="Proteomes" id="UP000031978"/>
    </source>
</evidence>
<comment type="caution">
    <text evidence="8">The sequence shown here is derived from an EMBL/GenBank/DDBJ whole genome shotgun (WGS) entry which is preliminary data.</text>
</comment>
<comment type="function">
    <text evidence="1 6">May be involved in the biosynthesis of molybdopterin.</text>
</comment>
<evidence type="ECO:0000256" key="2">
    <source>
        <dbReference type="ARBA" id="ARBA00005046"/>
    </source>
</evidence>
<dbReference type="SUPFAM" id="SSF53218">
    <property type="entry name" value="Molybdenum cofactor biosynthesis proteins"/>
    <property type="match status" value="1"/>
</dbReference>
<dbReference type="PIRSF" id="PIRSF006443">
    <property type="entry name" value="MoaB"/>
    <property type="match status" value="1"/>
</dbReference>
<feature type="domain" description="MoaB/Mog" evidence="7">
    <location>
        <begin position="50"/>
        <end position="195"/>
    </location>
</feature>
<evidence type="ECO:0000313" key="8">
    <source>
        <dbReference type="EMBL" id="KIL24860.1"/>
    </source>
</evidence>
<evidence type="ECO:0000259" key="7">
    <source>
        <dbReference type="SMART" id="SM00852"/>
    </source>
</evidence>
<protein>
    <recommendedName>
        <fullName evidence="4 6">Molybdenum cofactor biosynthesis protein B</fullName>
    </recommendedName>
</protein>
<organism evidence="8 9">
    <name type="scientific">Bacillus pumilus</name>
    <name type="common">Bacillus mesentericus</name>
    <dbReference type="NCBI Taxonomy" id="1408"/>
    <lineage>
        <taxon>Bacteria</taxon>
        <taxon>Bacillati</taxon>
        <taxon>Bacillota</taxon>
        <taxon>Bacilli</taxon>
        <taxon>Bacillales</taxon>
        <taxon>Bacillaceae</taxon>
        <taxon>Bacillus</taxon>
    </lineage>
</organism>